<evidence type="ECO:0000313" key="2">
    <source>
        <dbReference type="Proteomes" id="UP000199671"/>
    </source>
</evidence>
<accession>A0A1G9XGC7</accession>
<gene>
    <name evidence="1" type="ORF">SAMN04487766_109112</name>
</gene>
<protein>
    <submittedName>
        <fullName evidence="1">Broad specificity phosphatase PhoE</fullName>
    </submittedName>
</protein>
<dbReference type="PANTHER" id="PTHR48100:SF51">
    <property type="entry name" value="PHOSPHOGLYCERATE MUTASE"/>
    <property type="match status" value="1"/>
</dbReference>
<dbReference type="PANTHER" id="PTHR48100">
    <property type="entry name" value="BROAD-SPECIFICITY PHOSPHATASE YOR283W-RELATED"/>
    <property type="match status" value="1"/>
</dbReference>
<dbReference type="GO" id="GO:0016791">
    <property type="term" value="F:phosphatase activity"/>
    <property type="evidence" value="ECO:0007669"/>
    <property type="project" value="TreeGrafter"/>
</dbReference>
<organism evidence="1 2">
    <name type="scientific">Actinomyces ruminicola</name>
    <dbReference type="NCBI Taxonomy" id="332524"/>
    <lineage>
        <taxon>Bacteria</taxon>
        <taxon>Bacillati</taxon>
        <taxon>Actinomycetota</taxon>
        <taxon>Actinomycetes</taxon>
        <taxon>Actinomycetales</taxon>
        <taxon>Actinomycetaceae</taxon>
        <taxon>Actinomyces</taxon>
    </lineage>
</organism>
<dbReference type="InterPro" id="IPR050275">
    <property type="entry name" value="PGM_Phosphatase"/>
</dbReference>
<reference evidence="1 2" key="1">
    <citation type="submission" date="2016-10" db="EMBL/GenBank/DDBJ databases">
        <authorList>
            <person name="de Groot N.N."/>
        </authorList>
    </citation>
    <scope>NUCLEOTIDE SEQUENCE [LARGE SCALE GENOMIC DNA]</scope>
    <source>
        <strain evidence="1 2">KPR-7B</strain>
    </source>
</reference>
<dbReference type="Gene3D" id="3.40.50.1240">
    <property type="entry name" value="Phosphoglycerate mutase-like"/>
    <property type="match status" value="1"/>
</dbReference>
<dbReference type="InterPro" id="IPR029033">
    <property type="entry name" value="His_PPase_superfam"/>
</dbReference>
<proteinExistence type="predicted"/>
<dbReference type="SMART" id="SM00855">
    <property type="entry name" value="PGAM"/>
    <property type="match status" value="1"/>
</dbReference>
<dbReference type="EMBL" id="FNHU01000009">
    <property type="protein sequence ID" value="SDM95325.1"/>
    <property type="molecule type" value="Genomic_DNA"/>
</dbReference>
<dbReference type="RefSeq" id="WP_092611077.1">
    <property type="nucleotide sequence ID" value="NZ_FNHU01000009.1"/>
</dbReference>
<dbReference type="GO" id="GO:0005737">
    <property type="term" value="C:cytoplasm"/>
    <property type="evidence" value="ECO:0007669"/>
    <property type="project" value="TreeGrafter"/>
</dbReference>
<dbReference type="AlphaFoldDB" id="A0A1G9XGC7"/>
<dbReference type="Proteomes" id="UP000199671">
    <property type="component" value="Unassembled WGS sequence"/>
</dbReference>
<evidence type="ECO:0000313" key="1">
    <source>
        <dbReference type="EMBL" id="SDM95325.1"/>
    </source>
</evidence>
<dbReference type="SUPFAM" id="SSF53254">
    <property type="entry name" value="Phosphoglycerate mutase-like"/>
    <property type="match status" value="1"/>
</dbReference>
<dbReference type="CDD" id="cd07067">
    <property type="entry name" value="HP_PGM_like"/>
    <property type="match status" value="1"/>
</dbReference>
<dbReference type="OrthoDB" id="3215466at2"/>
<name>A0A1G9XGC7_9ACTO</name>
<sequence length="251" mass="27381">MARTTIHLMRHGEVHNPEGVLYGRLPGYHLSELGRQMADQVADVLSASGHDIAAVITSPLERARESGAPTAAAFGLTPTCDARLIEADNHFEGVPVNRDRMILARPEHWRYYLNPLRPSWGEPYTQLVSRMSDAVRAAIPQAEGREALLVSHQLPVWALRLRLEGRPLAHDPRRRQCALASLTSLTFDGRTLVGLSYWEPAGDLLRRAADMVPGTSAAAENLGGGRDGRGVPDQACERAAADCTSHDTEDA</sequence>
<dbReference type="Pfam" id="PF00300">
    <property type="entry name" value="His_Phos_1"/>
    <property type="match status" value="1"/>
</dbReference>
<dbReference type="InterPro" id="IPR013078">
    <property type="entry name" value="His_Pase_superF_clade-1"/>
</dbReference>